<reference evidence="8 9" key="1">
    <citation type="submission" date="2019-02" db="EMBL/GenBank/DDBJ databases">
        <title>Genomic Encyclopedia of Archaeal and Bacterial Type Strains, Phase II (KMG-II): from individual species to whole genera.</title>
        <authorList>
            <person name="Goeker M."/>
        </authorList>
    </citation>
    <scope>NUCLEOTIDE SEQUENCE [LARGE SCALE GENOMIC DNA]</scope>
    <source>
        <strain evidence="8 9">DSM 18101</strain>
    </source>
</reference>
<evidence type="ECO:0000256" key="7">
    <source>
        <dbReference type="SAM" id="Phobius"/>
    </source>
</evidence>
<keyword evidence="4 7" id="KW-0812">Transmembrane</keyword>
<dbReference type="EMBL" id="SHKW01000001">
    <property type="protein sequence ID" value="RZU42954.1"/>
    <property type="molecule type" value="Genomic_DNA"/>
</dbReference>
<comment type="caution">
    <text evidence="8">The sequence shown here is derived from an EMBL/GenBank/DDBJ whole genome shotgun (WGS) entry which is preliminary data.</text>
</comment>
<keyword evidence="6 7" id="KW-0472">Membrane</keyword>
<comment type="similarity">
    <text evidence="2">Belongs to the DoxX family.</text>
</comment>
<organism evidence="8 9">
    <name type="scientific">Edaphobacter modestus</name>
    <dbReference type="NCBI Taxonomy" id="388466"/>
    <lineage>
        <taxon>Bacteria</taxon>
        <taxon>Pseudomonadati</taxon>
        <taxon>Acidobacteriota</taxon>
        <taxon>Terriglobia</taxon>
        <taxon>Terriglobales</taxon>
        <taxon>Acidobacteriaceae</taxon>
        <taxon>Edaphobacter</taxon>
    </lineage>
</organism>
<comment type="subcellular location">
    <subcellularLocation>
        <location evidence="1">Cell membrane</location>
        <topology evidence="1">Multi-pass membrane protein</topology>
    </subcellularLocation>
</comment>
<dbReference type="Proteomes" id="UP000292958">
    <property type="component" value="Unassembled WGS sequence"/>
</dbReference>
<evidence type="ECO:0000313" key="9">
    <source>
        <dbReference type="Proteomes" id="UP000292958"/>
    </source>
</evidence>
<sequence length="172" mass="19262">MKPLTRLASAHAALCNIAEKLCSPVLLFVRLYWGWQFAQTGWGKLHHQAKVVDFFTSLNIPFPALNAHFVSGLEFFGGILLILGLFSRPIAFLLSCSMFVAFWTAEREAFLAIFSDSEKFYKADAYTFLAAAILIFAFGPGLFSLDALIARRFRPYMHTVGKTHWETDAVSG</sequence>
<dbReference type="PANTHER" id="PTHR33452:SF1">
    <property type="entry name" value="INNER MEMBRANE PROTEIN YPHA-RELATED"/>
    <property type="match status" value="1"/>
</dbReference>
<protein>
    <submittedName>
        <fullName evidence="8">Putative oxidoreductase</fullName>
    </submittedName>
</protein>
<name>A0A4Q7YZK3_9BACT</name>
<evidence type="ECO:0000256" key="6">
    <source>
        <dbReference type="ARBA" id="ARBA00023136"/>
    </source>
</evidence>
<keyword evidence="3" id="KW-1003">Cell membrane</keyword>
<evidence type="ECO:0000256" key="3">
    <source>
        <dbReference type="ARBA" id="ARBA00022475"/>
    </source>
</evidence>
<gene>
    <name evidence="8" type="ORF">BDD14_4555</name>
</gene>
<dbReference type="OrthoDB" id="8228280at2"/>
<dbReference type="GO" id="GO:0005886">
    <property type="term" value="C:plasma membrane"/>
    <property type="evidence" value="ECO:0007669"/>
    <property type="project" value="UniProtKB-SubCell"/>
</dbReference>
<dbReference type="InterPro" id="IPR032808">
    <property type="entry name" value="DoxX"/>
</dbReference>
<evidence type="ECO:0000256" key="5">
    <source>
        <dbReference type="ARBA" id="ARBA00022989"/>
    </source>
</evidence>
<proteinExistence type="inferred from homology"/>
<dbReference type="RefSeq" id="WP_130421155.1">
    <property type="nucleotide sequence ID" value="NZ_SHKW01000001.1"/>
</dbReference>
<evidence type="ECO:0000256" key="4">
    <source>
        <dbReference type="ARBA" id="ARBA00022692"/>
    </source>
</evidence>
<keyword evidence="5 7" id="KW-1133">Transmembrane helix</keyword>
<dbReference type="Pfam" id="PF07681">
    <property type="entry name" value="DoxX"/>
    <property type="match status" value="1"/>
</dbReference>
<dbReference type="AlphaFoldDB" id="A0A4Q7YZK3"/>
<accession>A0A4Q7YZK3</accession>
<dbReference type="PANTHER" id="PTHR33452">
    <property type="entry name" value="OXIDOREDUCTASE CATD-RELATED"/>
    <property type="match status" value="1"/>
</dbReference>
<feature type="transmembrane region" description="Helical" evidence="7">
    <location>
        <begin position="125"/>
        <end position="149"/>
    </location>
</feature>
<dbReference type="InterPro" id="IPR051907">
    <property type="entry name" value="DoxX-like_oxidoreductase"/>
</dbReference>
<evidence type="ECO:0000256" key="2">
    <source>
        <dbReference type="ARBA" id="ARBA00006679"/>
    </source>
</evidence>
<feature type="transmembrane region" description="Helical" evidence="7">
    <location>
        <begin position="90"/>
        <end position="105"/>
    </location>
</feature>
<feature type="transmembrane region" description="Helical" evidence="7">
    <location>
        <begin position="65"/>
        <end position="83"/>
    </location>
</feature>
<keyword evidence="9" id="KW-1185">Reference proteome</keyword>
<evidence type="ECO:0000313" key="8">
    <source>
        <dbReference type="EMBL" id="RZU42954.1"/>
    </source>
</evidence>
<evidence type="ECO:0000256" key="1">
    <source>
        <dbReference type="ARBA" id="ARBA00004651"/>
    </source>
</evidence>